<name>A0A1V4D8C4_9ACTN</name>
<protein>
    <submittedName>
        <fullName evidence="7">Amino acid permease</fullName>
    </submittedName>
</protein>
<comment type="caution">
    <text evidence="7">The sequence shown here is derived from an EMBL/GenBank/DDBJ whole genome shotgun (WGS) entry which is preliminary data.</text>
</comment>
<dbReference type="PIRSF" id="PIRSF006060">
    <property type="entry name" value="AA_transporter"/>
    <property type="match status" value="1"/>
</dbReference>
<keyword evidence="3 6" id="KW-0812">Transmembrane</keyword>
<evidence type="ECO:0000256" key="4">
    <source>
        <dbReference type="ARBA" id="ARBA00022989"/>
    </source>
</evidence>
<feature type="transmembrane region" description="Helical" evidence="6">
    <location>
        <begin position="74"/>
        <end position="94"/>
    </location>
</feature>
<dbReference type="Gene3D" id="1.20.1740.10">
    <property type="entry name" value="Amino acid/polyamine transporter I"/>
    <property type="match status" value="1"/>
</dbReference>
<reference evidence="7" key="1">
    <citation type="submission" date="2016-12" db="EMBL/GenBank/DDBJ databases">
        <title>Genome sequence of Streptomyces antioxidans MUSC 164.</title>
        <authorList>
            <person name="Lee L.-H."/>
            <person name="Ser H.-L."/>
        </authorList>
    </citation>
    <scope>NUCLEOTIDE SEQUENCE [LARGE SCALE GENOMIC DNA]</scope>
    <source>
        <strain evidence="7">MUSC 164</strain>
    </source>
</reference>
<feature type="transmembrane region" description="Helical" evidence="6">
    <location>
        <begin position="106"/>
        <end position="123"/>
    </location>
</feature>
<dbReference type="Proteomes" id="UP000033615">
    <property type="component" value="Unassembled WGS sequence"/>
</dbReference>
<evidence type="ECO:0000256" key="1">
    <source>
        <dbReference type="ARBA" id="ARBA00004141"/>
    </source>
</evidence>
<feature type="transmembrane region" description="Helical" evidence="6">
    <location>
        <begin position="199"/>
        <end position="217"/>
    </location>
</feature>
<feature type="transmembrane region" description="Helical" evidence="6">
    <location>
        <begin position="395"/>
        <end position="413"/>
    </location>
</feature>
<dbReference type="Pfam" id="PF13520">
    <property type="entry name" value="AA_permease_2"/>
    <property type="match status" value="1"/>
</dbReference>
<proteinExistence type="predicted"/>
<dbReference type="OrthoDB" id="138827at2"/>
<feature type="transmembrane region" description="Helical" evidence="6">
    <location>
        <begin position="169"/>
        <end position="187"/>
    </location>
</feature>
<keyword evidence="4 6" id="KW-1133">Transmembrane helix</keyword>
<dbReference type="PANTHER" id="PTHR43243:SF4">
    <property type="entry name" value="CATIONIC AMINO ACID TRANSPORTER 4"/>
    <property type="match status" value="1"/>
</dbReference>
<feature type="transmembrane region" description="Helical" evidence="6">
    <location>
        <begin position="130"/>
        <end position="149"/>
    </location>
</feature>
<feature type="transmembrane region" description="Helical" evidence="6">
    <location>
        <begin position="46"/>
        <end position="67"/>
    </location>
</feature>
<evidence type="ECO:0000256" key="3">
    <source>
        <dbReference type="ARBA" id="ARBA00022692"/>
    </source>
</evidence>
<dbReference type="GO" id="GO:0016020">
    <property type="term" value="C:membrane"/>
    <property type="evidence" value="ECO:0007669"/>
    <property type="project" value="UniProtKB-SubCell"/>
</dbReference>
<feature type="transmembrane region" description="Helical" evidence="6">
    <location>
        <begin position="271"/>
        <end position="295"/>
    </location>
</feature>
<dbReference type="PANTHER" id="PTHR43243">
    <property type="entry name" value="INNER MEMBRANE TRANSPORTER YGJI-RELATED"/>
    <property type="match status" value="1"/>
</dbReference>
<keyword evidence="8" id="KW-1185">Reference proteome</keyword>
<feature type="transmembrane region" description="Helical" evidence="6">
    <location>
        <begin position="425"/>
        <end position="443"/>
    </location>
</feature>
<feature type="transmembrane region" description="Helical" evidence="6">
    <location>
        <begin position="229"/>
        <end position="250"/>
    </location>
</feature>
<comment type="subcellular location">
    <subcellularLocation>
        <location evidence="1">Membrane</location>
        <topology evidence="1">Multi-pass membrane protein</topology>
    </subcellularLocation>
</comment>
<evidence type="ECO:0000256" key="5">
    <source>
        <dbReference type="ARBA" id="ARBA00023136"/>
    </source>
</evidence>
<organism evidence="7 8">
    <name type="scientific">Streptomyces antioxidans</name>
    <dbReference type="NCBI Taxonomy" id="1507734"/>
    <lineage>
        <taxon>Bacteria</taxon>
        <taxon>Bacillati</taxon>
        <taxon>Actinomycetota</taxon>
        <taxon>Actinomycetes</taxon>
        <taxon>Kitasatosporales</taxon>
        <taxon>Streptomycetaceae</taxon>
        <taxon>Streptomyces</taxon>
    </lineage>
</organism>
<keyword evidence="2" id="KW-0813">Transport</keyword>
<feature type="transmembrane region" description="Helical" evidence="6">
    <location>
        <begin position="369"/>
        <end position="389"/>
    </location>
</feature>
<evidence type="ECO:0000256" key="2">
    <source>
        <dbReference type="ARBA" id="ARBA00022448"/>
    </source>
</evidence>
<dbReference type="InterPro" id="IPR002293">
    <property type="entry name" value="AA/rel_permease1"/>
</dbReference>
<evidence type="ECO:0000313" key="7">
    <source>
        <dbReference type="EMBL" id="OPF81033.1"/>
    </source>
</evidence>
<dbReference type="AlphaFoldDB" id="A0A1V4D8C4"/>
<dbReference type="GO" id="GO:0015171">
    <property type="term" value="F:amino acid transmembrane transporter activity"/>
    <property type="evidence" value="ECO:0007669"/>
    <property type="project" value="TreeGrafter"/>
</dbReference>
<evidence type="ECO:0000313" key="8">
    <source>
        <dbReference type="Proteomes" id="UP000033615"/>
    </source>
</evidence>
<dbReference type="EMBL" id="LAKD02000027">
    <property type="protein sequence ID" value="OPF81033.1"/>
    <property type="molecule type" value="Genomic_DNA"/>
</dbReference>
<evidence type="ECO:0000256" key="6">
    <source>
        <dbReference type="SAM" id="Phobius"/>
    </source>
</evidence>
<gene>
    <name evidence="7" type="ORF">VT50_0210900</name>
</gene>
<feature type="transmembrane region" description="Helical" evidence="6">
    <location>
        <begin position="449"/>
        <end position="467"/>
    </location>
</feature>
<keyword evidence="5 6" id="KW-0472">Membrane</keyword>
<accession>A0A1V4D8C4</accession>
<feature type="transmembrane region" description="Helical" evidence="6">
    <location>
        <begin position="315"/>
        <end position="338"/>
    </location>
</feature>
<sequence length="505" mass="53193">MPPNHTPKPGLPALLGRGPQGIFRRTLPSERPAGERMVRTLGLTQLTMIGVGAIIGAGIFSLAAAVARDVAGPAVLISFLVAGAASLCAAFAYAEFAGMVPKAGSSYTYCAAVLGEVVGWIVGWDLLLEYTAIVAVVAIGMSGYLGFLLDAVGIHLPTWALGAPGTGDGHRIDLLAVAICLAVAWLLTRGTRTSARVETVLTIVKIAIVLVVIAVGFTKVDSGNLTPFAPFGLDGAFTGAATVFFAVFGYDALSTAAEESVEAREKLPKAMMLSLGISMALYVLVCIVLTGVQHYSELNPNSGISSAFADVGLNGLANVIAVGAVIGIVTVTFSFMMGASRLWYALSRDGLMPSWFGAIHPKRKVPHRATWIIGIVSAVLAGALPINAVAELTNIGVLLAFMVVCVSVLILRYRKPQLKRSFRCPGMPVVPVLGVLFSGWLMSFLQWETWVRLGAWLVAGLLIYGAYGYRRTRQVMPGGSVDLDTLDDLADTEGPEPHGTRAPLR</sequence>